<dbReference type="Pfam" id="PF17801">
    <property type="entry name" value="Melibiase_C"/>
    <property type="match status" value="1"/>
</dbReference>
<dbReference type="Gene3D" id="3.20.20.70">
    <property type="entry name" value="Aldolase class I"/>
    <property type="match status" value="1"/>
</dbReference>
<dbReference type="OrthoDB" id="5795902at2759"/>
<dbReference type="SUPFAM" id="SSF51445">
    <property type="entry name" value="(Trans)glycosidases"/>
    <property type="match status" value="1"/>
</dbReference>
<evidence type="ECO:0000313" key="14">
    <source>
        <dbReference type="Proteomes" id="UP000008782"/>
    </source>
</evidence>
<evidence type="ECO:0000256" key="7">
    <source>
        <dbReference type="ARBA" id="ARBA00022801"/>
    </source>
</evidence>
<dbReference type="InterPro" id="IPR002241">
    <property type="entry name" value="Glyco_hydro_27"/>
</dbReference>
<gene>
    <name evidence="13" type="ORF">GLRG_09354</name>
</gene>
<feature type="compositionally biased region" description="Polar residues" evidence="11">
    <location>
        <begin position="204"/>
        <end position="217"/>
    </location>
</feature>
<name>E3QTP8_COLGM</name>
<dbReference type="InterPro" id="IPR000111">
    <property type="entry name" value="Glyco_hydro_27/36_CS"/>
</dbReference>
<dbReference type="AlphaFoldDB" id="E3QTP8"/>
<dbReference type="PANTHER" id="PTHR11452">
    <property type="entry name" value="ALPHA-GALACTOSIDASE/ALPHA-N-ACETYLGALACTOSAMINIDASE"/>
    <property type="match status" value="1"/>
</dbReference>
<comment type="function">
    <text evidence="2">Hydrolyzes a variety of simple alpha-D-galactoside as well as more complex molecules such as oligosaccharides and polysaccharides.</text>
</comment>
<dbReference type="PRINTS" id="PR00740">
    <property type="entry name" value="GLHYDRLASE27"/>
</dbReference>
<accession>E3QTP8</accession>
<comment type="similarity">
    <text evidence="4 10">Belongs to the glycosyl hydrolase 27 family.</text>
</comment>
<keyword evidence="5" id="KW-0964">Secreted</keyword>
<evidence type="ECO:0000256" key="3">
    <source>
        <dbReference type="ARBA" id="ARBA00004613"/>
    </source>
</evidence>
<dbReference type="EC" id="3.2.1.22" evidence="10"/>
<dbReference type="GO" id="GO:0005975">
    <property type="term" value="P:carbohydrate metabolic process"/>
    <property type="evidence" value="ECO:0007669"/>
    <property type="project" value="InterPro"/>
</dbReference>
<dbReference type="VEuPathDB" id="FungiDB:GLRG_09354"/>
<dbReference type="PROSITE" id="PS00512">
    <property type="entry name" value="ALPHA_GALACTOSIDASE"/>
    <property type="match status" value="1"/>
</dbReference>
<evidence type="ECO:0000256" key="2">
    <source>
        <dbReference type="ARBA" id="ARBA00003969"/>
    </source>
</evidence>
<evidence type="ECO:0000256" key="6">
    <source>
        <dbReference type="ARBA" id="ARBA00022729"/>
    </source>
</evidence>
<keyword evidence="14" id="KW-1185">Reference proteome</keyword>
<dbReference type="STRING" id="645133.E3QTP8"/>
<protein>
    <recommendedName>
        <fullName evidence="10">Alpha-galactosidase</fullName>
        <ecNumber evidence="10">3.2.1.22</ecNumber>
    </recommendedName>
    <alternativeName>
        <fullName evidence="10">Melibiase</fullName>
    </alternativeName>
</protein>
<organism evidence="14">
    <name type="scientific">Colletotrichum graminicola (strain M1.001 / M2 / FGSC 10212)</name>
    <name type="common">Maize anthracnose fungus</name>
    <name type="synonym">Glomerella graminicola</name>
    <dbReference type="NCBI Taxonomy" id="645133"/>
    <lineage>
        <taxon>Eukaryota</taxon>
        <taxon>Fungi</taxon>
        <taxon>Dikarya</taxon>
        <taxon>Ascomycota</taxon>
        <taxon>Pezizomycotina</taxon>
        <taxon>Sordariomycetes</taxon>
        <taxon>Hypocreomycetidae</taxon>
        <taxon>Glomerellales</taxon>
        <taxon>Glomerellaceae</taxon>
        <taxon>Colletotrichum</taxon>
        <taxon>Colletotrichum graminicola species complex</taxon>
    </lineage>
</organism>
<evidence type="ECO:0000256" key="11">
    <source>
        <dbReference type="SAM" id="MobiDB-lite"/>
    </source>
</evidence>
<reference evidence="14" key="1">
    <citation type="journal article" date="2012" name="Nat. Genet.">
        <title>Lifestyle transitions in plant pathogenic Colletotrichum fungi deciphered by genome and transcriptome analyses.</title>
        <authorList>
            <person name="O'Connell R.J."/>
            <person name="Thon M.R."/>
            <person name="Hacquard S."/>
            <person name="Amyotte S.G."/>
            <person name="Kleemann J."/>
            <person name="Torres M.F."/>
            <person name="Damm U."/>
            <person name="Buiate E.A."/>
            <person name="Epstein L."/>
            <person name="Alkan N."/>
            <person name="Altmueller J."/>
            <person name="Alvarado-Balderrama L."/>
            <person name="Bauser C.A."/>
            <person name="Becker C."/>
            <person name="Birren B.W."/>
            <person name="Chen Z."/>
            <person name="Choi J."/>
            <person name="Crouch J.A."/>
            <person name="Duvick J.P."/>
            <person name="Farman M.A."/>
            <person name="Gan P."/>
            <person name="Heiman D."/>
            <person name="Henrissat B."/>
            <person name="Howard R.J."/>
            <person name="Kabbage M."/>
            <person name="Koch C."/>
            <person name="Kracher B."/>
            <person name="Kubo Y."/>
            <person name="Law A.D."/>
            <person name="Lebrun M.-H."/>
            <person name="Lee Y.-H."/>
            <person name="Miyara I."/>
            <person name="Moore N."/>
            <person name="Neumann U."/>
            <person name="Nordstroem K."/>
            <person name="Panaccione D.G."/>
            <person name="Panstruga R."/>
            <person name="Place M."/>
            <person name="Proctor R.H."/>
            <person name="Prusky D."/>
            <person name="Rech G."/>
            <person name="Reinhardt R."/>
            <person name="Rollins J.A."/>
            <person name="Rounsley S."/>
            <person name="Schardl C.L."/>
            <person name="Schwartz D.C."/>
            <person name="Shenoy N."/>
            <person name="Shirasu K."/>
            <person name="Sikhakolli U.R."/>
            <person name="Stueber K."/>
            <person name="Sukno S.A."/>
            <person name="Sweigard J.A."/>
            <person name="Takano Y."/>
            <person name="Takahara H."/>
            <person name="Trail F."/>
            <person name="van der Does H.C."/>
            <person name="Voll L.M."/>
            <person name="Will I."/>
            <person name="Young S."/>
            <person name="Zeng Q."/>
            <person name="Zhang J."/>
            <person name="Zhou S."/>
            <person name="Dickman M.B."/>
            <person name="Schulze-Lefert P."/>
            <person name="Ver Loren van Themaat E."/>
            <person name="Ma L.-J."/>
            <person name="Vaillancourt L.J."/>
        </authorList>
    </citation>
    <scope>NUCLEOTIDE SEQUENCE [LARGE SCALE GENOMIC DNA]</scope>
    <source>
        <strain evidence="14">M1.001 / M2 / FGSC 10212</strain>
    </source>
</reference>
<feature type="domain" description="Alpha galactosidase C-terminal" evidence="12">
    <location>
        <begin position="376"/>
        <end position="454"/>
    </location>
</feature>
<keyword evidence="7 10" id="KW-0378">Hydrolase</keyword>
<keyword evidence="10" id="KW-1015">Disulfide bond</keyword>
<dbReference type="GeneID" id="24414719"/>
<keyword evidence="6" id="KW-0732">Signal</keyword>
<keyword evidence="8" id="KW-0325">Glycoprotein</keyword>
<evidence type="ECO:0000256" key="4">
    <source>
        <dbReference type="ARBA" id="ARBA00009743"/>
    </source>
</evidence>
<comment type="catalytic activity">
    <reaction evidence="1 10">
        <text>Hydrolysis of terminal, non-reducing alpha-D-galactose residues in alpha-D-galactosides, including galactose oligosaccharides, galactomannans and galactolipids.</text>
        <dbReference type="EC" id="3.2.1.22"/>
    </reaction>
</comment>
<dbReference type="EMBL" id="GG697378">
    <property type="protein sequence ID" value="EFQ34210.1"/>
    <property type="molecule type" value="Genomic_DNA"/>
</dbReference>
<evidence type="ECO:0000259" key="12">
    <source>
        <dbReference type="Pfam" id="PF17801"/>
    </source>
</evidence>
<evidence type="ECO:0000256" key="1">
    <source>
        <dbReference type="ARBA" id="ARBA00001255"/>
    </source>
</evidence>
<evidence type="ECO:0000256" key="8">
    <source>
        <dbReference type="ARBA" id="ARBA00023180"/>
    </source>
</evidence>
<comment type="subcellular location">
    <subcellularLocation>
        <location evidence="3">Secreted</location>
    </subcellularLocation>
</comment>
<dbReference type="InterPro" id="IPR013785">
    <property type="entry name" value="Aldolase_TIM"/>
</dbReference>
<keyword evidence="9 10" id="KW-0326">Glycosidase</keyword>
<dbReference type="eggNOG" id="KOG2366">
    <property type="taxonomic scope" value="Eukaryota"/>
</dbReference>
<sequence>MAAIARTISKHPPATPGPVDLFAMRPAFSSASLAGLVLSATAAALVSRDCATGPLPALGWNSWNEYGCDINATVFLDAARRMVDYGLRDLGYEYVNIDDCWSDKALRRDAVTREIVVDGAKFPRGIKHTVDQIRAMGLKVGIYSDAGTSTCGGYEGSLGYEEIDAATFAKWGIDYLKYGNCNVPEAWFDDWKYVPELWLGGPPNENQDNGQPLNSKTGKPAPAGTARSSTPSAHGATRTSRPGATRRATAGACGGTSTRRGTACTKGHGRLMPILNHAAFWGAGSGAGFWGRGDWDMLEVGNGGLTLEENRSHFAFWAALKSPLIIGTRLDGIRPEVLAILANRELVRFNQDAVFGGAARPYKWGANPDGAWNATHPAEFWSGASVEGTHVFVLNTLAGAAAKTVAFRDVPGLLEAGRRRRYVVHDMWTAEDVGVFEDEYTVELAGHDTAALRINEVRCVERPART</sequence>
<dbReference type="GO" id="GO:0004557">
    <property type="term" value="F:alpha-galactosidase activity"/>
    <property type="evidence" value="ECO:0007669"/>
    <property type="project" value="UniProtKB-EC"/>
</dbReference>
<evidence type="ECO:0000256" key="5">
    <source>
        <dbReference type="ARBA" id="ARBA00022525"/>
    </source>
</evidence>
<dbReference type="SUPFAM" id="SSF51011">
    <property type="entry name" value="Glycosyl hydrolase domain"/>
    <property type="match status" value="1"/>
</dbReference>
<dbReference type="HOGENOM" id="CLU_013093_2_2_1"/>
<proteinExistence type="inferred from homology"/>
<dbReference type="GO" id="GO:0005576">
    <property type="term" value="C:extracellular region"/>
    <property type="evidence" value="ECO:0007669"/>
    <property type="project" value="UniProtKB-SubCell"/>
</dbReference>
<evidence type="ECO:0000256" key="10">
    <source>
        <dbReference type="RuleBase" id="RU361168"/>
    </source>
</evidence>
<dbReference type="PANTHER" id="PTHR11452:SF61">
    <property type="entry name" value="ALPHA-GALACTOSIDASE B-RELATED"/>
    <property type="match status" value="1"/>
</dbReference>
<dbReference type="CDD" id="cd14792">
    <property type="entry name" value="GH27"/>
    <property type="match status" value="1"/>
</dbReference>
<dbReference type="InterPro" id="IPR041233">
    <property type="entry name" value="Melibiase_C"/>
</dbReference>
<evidence type="ECO:0000256" key="9">
    <source>
        <dbReference type="ARBA" id="ARBA00023295"/>
    </source>
</evidence>
<dbReference type="Gene3D" id="2.60.40.1180">
    <property type="entry name" value="Golgi alpha-mannosidase II"/>
    <property type="match status" value="1"/>
</dbReference>
<feature type="compositionally biased region" description="Low complexity" evidence="11">
    <location>
        <begin position="235"/>
        <end position="260"/>
    </location>
</feature>
<dbReference type="InterPro" id="IPR013780">
    <property type="entry name" value="Glyco_hydro_b"/>
</dbReference>
<dbReference type="RefSeq" id="XP_008098230.1">
    <property type="nucleotide sequence ID" value="XM_008100039.1"/>
</dbReference>
<dbReference type="Pfam" id="PF16499">
    <property type="entry name" value="Melibiase_2"/>
    <property type="match status" value="2"/>
</dbReference>
<dbReference type="Proteomes" id="UP000008782">
    <property type="component" value="Unassembled WGS sequence"/>
</dbReference>
<feature type="region of interest" description="Disordered" evidence="11">
    <location>
        <begin position="202"/>
        <end position="260"/>
    </location>
</feature>
<dbReference type="InterPro" id="IPR017853">
    <property type="entry name" value="GH"/>
</dbReference>
<evidence type="ECO:0000313" key="13">
    <source>
        <dbReference type="EMBL" id="EFQ34210.1"/>
    </source>
</evidence>